<evidence type="ECO:0000313" key="1">
    <source>
        <dbReference type="EMBL" id="ORX52505.1"/>
    </source>
</evidence>
<dbReference type="OrthoDB" id="2133183at2759"/>
<keyword evidence="2" id="KW-1185">Reference proteome</keyword>
<protein>
    <submittedName>
        <fullName evidence="1">Uncharacterized protein</fullName>
    </submittedName>
</protein>
<dbReference type="AlphaFoldDB" id="A0A1Y1VC85"/>
<name>A0A1Y1VC85_9FUNG</name>
<dbReference type="EMBL" id="MCFH01000015">
    <property type="protein sequence ID" value="ORX52505.1"/>
    <property type="molecule type" value="Genomic_DNA"/>
</dbReference>
<evidence type="ECO:0000313" key="2">
    <source>
        <dbReference type="Proteomes" id="UP000193719"/>
    </source>
</evidence>
<organism evidence="1 2">
    <name type="scientific">Piromyces finnis</name>
    <dbReference type="NCBI Taxonomy" id="1754191"/>
    <lineage>
        <taxon>Eukaryota</taxon>
        <taxon>Fungi</taxon>
        <taxon>Fungi incertae sedis</taxon>
        <taxon>Chytridiomycota</taxon>
        <taxon>Chytridiomycota incertae sedis</taxon>
        <taxon>Neocallimastigomycetes</taxon>
        <taxon>Neocallimastigales</taxon>
        <taxon>Neocallimastigaceae</taxon>
        <taxon>Piromyces</taxon>
    </lineage>
</organism>
<sequence>MNNFNESHFIVDDLIAHSLNIDNSIVTNNIENENSLYSFVKLEPNDIEDCPQNNNYLKVEFSFAKHYNGIGQNVKAYITILNDCFEEISNVKCIISSENYFNTYSFVISSIQINEVIVKEVNLTICDKYLNLDNYDTSSDCVYAIENLIDNLPNNISIRLISNNNNQGTLIKSYPTLFNVTSDFFIKDFLKINKTNEIFNIMLLGPSLENSKNLVTSMKLLFENYNINKIDLSNDETIEKSFSENFLNNEQWPLNIRMFYNKNYNHISSSQNDNKEVLKYIINGYFPNDDSIIHLTKKPTSDDYNKLWNSINTYNLDETMQSMNSYSIYNNDIPVNNKQYINAVVILIPKIANDDHEILKTYKEIADTVAKQGRPTYIILDNYLNNSGSDSSLTEVNDSKEDIVFMNIISEFSMYPIFTTSSYELFSINDNNECYLDALKIKKFKKHMNRDILFLHMMNKMIKDLTEINRNQKMLINPDAINTDILIVLYWDSEYDQNLTLMPAVIGECYSNDTSNRIALITNINKNLDIGFTCNKLDYFNELSNFDIYSMDYENIDFNTLITNSENLINKSNNKNPLNTWIISNIEMTQANIRMMESKLIQKSNDKIFIVYVKDKQDIVNSHNESYELVNSNSKHFLTVENVDSLIEYFSINTKKNNNLVINPRLTLNIIKQYATNDEININSISENIDPFFIKYDFKIPSSISLIKNISKITLTNCKLRGSIPDALKDLNNLKEL</sequence>
<dbReference type="Proteomes" id="UP000193719">
    <property type="component" value="Unassembled WGS sequence"/>
</dbReference>
<reference evidence="1 2" key="2">
    <citation type="submission" date="2016-08" db="EMBL/GenBank/DDBJ databases">
        <title>Pervasive Adenine N6-methylation of Active Genes in Fungi.</title>
        <authorList>
            <consortium name="DOE Joint Genome Institute"/>
            <person name="Mondo S.J."/>
            <person name="Dannebaum R.O."/>
            <person name="Kuo R.C."/>
            <person name="Labutti K."/>
            <person name="Haridas S."/>
            <person name="Kuo A."/>
            <person name="Salamov A."/>
            <person name="Ahrendt S.R."/>
            <person name="Lipzen A."/>
            <person name="Sullivan W."/>
            <person name="Andreopoulos W.B."/>
            <person name="Clum A."/>
            <person name="Lindquist E."/>
            <person name="Daum C."/>
            <person name="Ramamoorthy G.K."/>
            <person name="Gryganskyi A."/>
            <person name="Culley D."/>
            <person name="Magnuson J.K."/>
            <person name="James T.Y."/>
            <person name="O'Malley M.A."/>
            <person name="Stajich J.E."/>
            <person name="Spatafora J.W."/>
            <person name="Visel A."/>
            <person name="Grigoriev I.V."/>
        </authorList>
    </citation>
    <scope>NUCLEOTIDE SEQUENCE [LARGE SCALE GENOMIC DNA]</scope>
    <source>
        <strain evidence="2">finn</strain>
    </source>
</reference>
<proteinExistence type="predicted"/>
<accession>A0A1Y1VC85</accession>
<comment type="caution">
    <text evidence="1">The sequence shown here is derived from an EMBL/GenBank/DDBJ whole genome shotgun (WGS) entry which is preliminary data.</text>
</comment>
<reference evidence="1 2" key="1">
    <citation type="submission" date="2016-08" db="EMBL/GenBank/DDBJ databases">
        <title>Genomes of anaerobic fungi encode conserved fungal cellulosomes for biomass hydrolysis.</title>
        <authorList>
            <consortium name="DOE Joint Genome Institute"/>
            <person name="Haitjema C.H."/>
            <person name="Gilmore S.P."/>
            <person name="Henske J.K."/>
            <person name="Solomon K.V."/>
            <person name="De Groot R."/>
            <person name="Kuo A."/>
            <person name="Mondo S.J."/>
            <person name="Salamov A.A."/>
            <person name="Labutti K."/>
            <person name="Zhao Z."/>
            <person name="Chiniquy J."/>
            <person name="Barry K."/>
            <person name="Brewer H.M."/>
            <person name="Purvine S.O."/>
            <person name="Wright A.T."/>
            <person name="Boxma B."/>
            <person name="Van Alen T."/>
            <person name="Hackstein J.H."/>
            <person name="Baker S.E."/>
            <person name="Grigoriev I.V."/>
            <person name="O'Malley M.A."/>
        </authorList>
    </citation>
    <scope>NUCLEOTIDE SEQUENCE [LARGE SCALE GENOMIC DNA]</scope>
    <source>
        <strain evidence="2">finn</strain>
    </source>
</reference>
<gene>
    <name evidence="1" type="ORF">BCR36DRAFT_286381</name>
</gene>